<keyword evidence="4" id="KW-1185">Reference proteome</keyword>
<protein>
    <submittedName>
        <fullName evidence="3">Uncharacterized protein</fullName>
    </submittedName>
</protein>
<keyword evidence="2" id="KW-0472">Membrane</keyword>
<dbReference type="EMBL" id="CP094528">
    <property type="protein sequence ID" value="UOE45765.1"/>
    <property type="molecule type" value="Genomic_DNA"/>
</dbReference>
<evidence type="ECO:0000256" key="1">
    <source>
        <dbReference type="SAM" id="MobiDB-lite"/>
    </source>
</evidence>
<evidence type="ECO:0000313" key="3">
    <source>
        <dbReference type="EMBL" id="UOE45765.1"/>
    </source>
</evidence>
<proteinExistence type="predicted"/>
<feature type="transmembrane region" description="Helical" evidence="2">
    <location>
        <begin position="35"/>
        <end position="56"/>
    </location>
</feature>
<organism evidence="3 4">
    <name type="scientific">Agromyces larvae</name>
    <dbReference type="NCBI Taxonomy" id="2929802"/>
    <lineage>
        <taxon>Bacteria</taxon>
        <taxon>Bacillati</taxon>
        <taxon>Actinomycetota</taxon>
        <taxon>Actinomycetes</taxon>
        <taxon>Micrococcales</taxon>
        <taxon>Microbacteriaceae</taxon>
        <taxon>Agromyces</taxon>
    </lineage>
</organism>
<reference evidence="3 4" key="1">
    <citation type="submission" date="2022-03" db="EMBL/GenBank/DDBJ databases">
        <title>Mucilaginibacter sp. isolated from the gut of Protaetia brevitarsis seulensis larvae.</title>
        <authorList>
            <person name="Won M."/>
            <person name="Kim S.-J."/>
            <person name="Kwon S.-W."/>
        </authorList>
    </citation>
    <scope>NUCLEOTIDE SEQUENCE [LARGE SCALE GENOMIC DNA]</scope>
    <source>
        <strain evidence="3 4">CFWR-12</strain>
    </source>
</reference>
<accession>A0ABY4C2Z0</accession>
<evidence type="ECO:0000256" key="2">
    <source>
        <dbReference type="SAM" id="Phobius"/>
    </source>
</evidence>
<sequence length="125" mass="13337">MSTDPMADDWHPELAGDGDAEWPVRGDRRRRMLRAVVFVALAAMVLPLVLSLYGVAHNAAARSCASLAQAFDARATGAHVAFDLFAPGGPGWLCYAESEHESRLVANLGIIPGPPRFVDGPGRDV</sequence>
<dbReference type="Proteomes" id="UP000832097">
    <property type="component" value="Chromosome"/>
</dbReference>
<evidence type="ECO:0000313" key="4">
    <source>
        <dbReference type="Proteomes" id="UP000832097"/>
    </source>
</evidence>
<keyword evidence="2" id="KW-1133">Transmembrane helix</keyword>
<dbReference type="RefSeq" id="WP_243558381.1">
    <property type="nucleotide sequence ID" value="NZ_CP094528.1"/>
</dbReference>
<keyword evidence="2" id="KW-0812">Transmembrane</keyword>
<gene>
    <name evidence="3" type="ORF">MTO99_08480</name>
</gene>
<feature type="region of interest" description="Disordered" evidence="1">
    <location>
        <begin position="1"/>
        <end position="21"/>
    </location>
</feature>
<name>A0ABY4C2Z0_9MICO</name>